<feature type="transmembrane region" description="Helical" evidence="10">
    <location>
        <begin position="12"/>
        <end position="31"/>
    </location>
</feature>
<proteinExistence type="predicted"/>
<evidence type="ECO:0000256" key="5">
    <source>
        <dbReference type="ARBA" id="ARBA00022741"/>
    </source>
</evidence>
<evidence type="ECO:0000256" key="7">
    <source>
        <dbReference type="ARBA" id="ARBA00022840"/>
    </source>
</evidence>
<dbReference type="Gene3D" id="1.20.5.1930">
    <property type="match status" value="1"/>
</dbReference>
<comment type="catalytic activity">
    <reaction evidence="1">
        <text>ATP + protein L-histidine = ADP + protein N-phospho-L-histidine.</text>
        <dbReference type="EC" id="2.7.13.3"/>
    </reaction>
</comment>
<evidence type="ECO:0000256" key="10">
    <source>
        <dbReference type="SAM" id="Phobius"/>
    </source>
</evidence>
<keyword evidence="7" id="KW-0067">ATP-binding</keyword>
<gene>
    <name evidence="12" type="ORF">GCM10010246_81090</name>
</gene>
<keyword evidence="5" id="KW-0547">Nucleotide-binding</keyword>
<dbReference type="PANTHER" id="PTHR24421">
    <property type="entry name" value="NITRATE/NITRITE SENSOR PROTEIN NARX-RELATED"/>
    <property type="match status" value="1"/>
</dbReference>
<sequence>MPLLKRIPPGLWVGLVWFVVAVEPIVEYVLMPPSRKYSLSYPRHGLDPLSARLLLAIAFVMIMAGSAQLRRRTSTGYGLLLAGTVFSTVAWRQHEIPPVQYLGVDIALCYIAATRPRRTSLIAAAAALATLPCYLALRLGLGEQDALGSDPYIALIVVIAWLVGNSIRQSRLHTEELHARAAAQAVTAERLRIAREMHDTVAHSIGIIALQAGAAARVIETQPDRAREAMLTVEKTGRETLAGLRRMLGALRQADREADGMAGQDTARTTARTAAPTTGQTTARTTARAAEAPREPAAPASLRPAVGLADVERLAATTTAAGVRVEVRWQGRRRPLPPDLDLAAFRIVQESVTNVVRHSGADSCRVSVDYGDDELAIEVRDRGEGPAPDAGHDTGYGLVGMRERIALLHGDFTAGPATDGGFRVAARLPLPADARTH</sequence>
<keyword evidence="6" id="KW-0418">Kinase</keyword>
<dbReference type="InterPro" id="IPR011712">
    <property type="entry name" value="Sig_transdc_His_kin_sub3_dim/P"/>
</dbReference>
<keyword evidence="10" id="KW-0812">Transmembrane</keyword>
<dbReference type="EC" id="2.7.13.3" evidence="2"/>
<protein>
    <recommendedName>
        <fullName evidence="2">histidine kinase</fullName>
        <ecNumber evidence="2">2.7.13.3</ecNumber>
    </recommendedName>
</protein>
<keyword evidence="3" id="KW-0597">Phosphoprotein</keyword>
<evidence type="ECO:0000256" key="2">
    <source>
        <dbReference type="ARBA" id="ARBA00012438"/>
    </source>
</evidence>
<dbReference type="EMBL" id="BAAASD010000069">
    <property type="protein sequence ID" value="GAA2374054.1"/>
    <property type="molecule type" value="Genomic_DNA"/>
</dbReference>
<evidence type="ECO:0000313" key="12">
    <source>
        <dbReference type="EMBL" id="GAA2374054.1"/>
    </source>
</evidence>
<name>A0ABP5UA84_9ACTN</name>
<evidence type="ECO:0000256" key="1">
    <source>
        <dbReference type="ARBA" id="ARBA00000085"/>
    </source>
</evidence>
<feature type="region of interest" description="Disordered" evidence="9">
    <location>
        <begin position="256"/>
        <end position="300"/>
    </location>
</feature>
<keyword evidence="10" id="KW-1133">Transmembrane helix</keyword>
<reference evidence="13" key="1">
    <citation type="journal article" date="2019" name="Int. J. Syst. Evol. Microbiol.">
        <title>The Global Catalogue of Microorganisms (GCM) 10K type strain sequencing project: providing services to taxonomists for standard genome sequencing and annotation.</title>
        <authorList>
            <consortium name="The Broad Institute Genomics Platform"/>
            <consortium name="The Broad Institute Genome Sequencing Center for Infectious Disease"/>
            <person name="Wu L."/>
            <person name="Ma J."/>
        </authorList>
    </citation>
    <scope>NUCLEOTIDE SEQUENCE [LARGE SCALE GENOMIC DNA]</scope>
    <source>
        <strain evidence="13">JCM 4316</strain>
    </source>
</reference>
<dbReference type="InterPro" id="IPR050482">
    <property type="entry name" value="Sensor_HK_TwoCompSys"/>
</dbReference>
<dbReference type="SUPFAM" id="SSF55874">
    <property type="entry name" value="ATPase domain of HSP90 chaperone/DNA topoisomerase II/histidine kinase"/>
    <property type="match status" value="1"/>
</dbReference>
<dbReference type="InterPro" id="IPR036890">
    <property type="entry name" value="HATPase_C_sf"/>
</dbReference>
<dbReference type="InterPro" id="IPR003594">
    <property type="entry name" value="HATPase_dom"/>
</dbReference>
<evidence type="ECO:0000256" key="8">
    <source>
        <dbReference type="ARBA" id="ARBA00023012"/>
    </source>
</evidence>
<feature type="transmembrane region" description="Helical" evidence="10">
    <location>
        <begin position="121"/>
        <end position="139"/>
    </location>
</feature>
<organism evidence="12 13">
    <name type="scientific">Streptomyces cuspidosporus</name>
    <dbReference type="NCBI Taxonomy" id="66882"/>
    <lineage>
        <taxon>Bacteria</taxon>
        <taxon>Bacillati</taxon>
        <taxon>Actinomycetota</taxon>
        <taxon>Actinomycetes</taxon>
        <taxon>Kitasatosporales</taxon>
        <taxon>Streptomycetaceae</taxon>
        <taxon>Streptomyces</taxon>
    </lineage>
</organism>
<dbReference type="Proteomes" id="UP001500253">
    <property type="component" value="Unassembled WGS sequence"/>
</dbReference>
<feature type="domain" description="Histidine kinase/HSP90-like ATPase" evidence="11">
    <location>
        <begin position="339"/>
        <end position="432"/>
    </location>
</feature>
<dbReference type="Pfam" id="PF02518">
    <property type="entry name" value="HATPase_c"/>
    <property type="match status" value="1"/>
</dbReference>
<evidence type="ECO:0000256" key="6">
    <source>
        <dbReference type="ARBA" id="ARBA00022777"/>
    </source>
</evidence>
<evidence type="ECO:0000259" key="11">
    <source>
        <dbReference type="SMART" id="SM00387"/>
    </source>
</evidence>
<feature type="compositionally biased region" description="Low complexity" evidence="9">
    <location>
        <begin position="266"/>
        <end position="300"/>
    </location>
</feature>
<feature type="transmembrane region" description="Helical" evidence="10">
    <location>
        <begin position="151"/>
        <end position="167"/>
    </location>
</feature>
<evidence type="ECO:0000256" key="9">
    <source>
        <dbReference type="SAM" id="MobiDB-lite"/>
    </source>
</evidence>
<comment type="caution">
    <text evidence="12">The sequence shown here is derived from an EMBL/GenBank/DDBJ whole genome shotgun (WGS) entry which is preliminary data.</text>
</comment>
<dbReference type="CDD" id="cd16917">
    <property type="entry name" value="HATPase_UhpB-NarQ-NarX-like"/>
    <property type="match status" value="1"/>
</dbReference>
<dbReference type="Gene3D" id="3.30.565.10">
    <property type="entry name" value="Histidine kinase-like ATPase, C-terminal domain"/>
    <property type="match status" value="1"/>
</dbReference>
<keyword evidence="10" id="KW-0472">Membrane</keyword>
<feature type="transmembrane region" description="Helical" evidence="10">
    <location>
        <begin position="51"/>
        <end position="69"/>
    </location>
</feature>
<dbReference type="PANTHER" id="PTHR24421:SF10">
    <property type="entry name" value="NITRATE_NITRITE SENSOR PROTEIN NARQ"/>
    <property type="match status" value="1"/>
</dbReference>
<dbReference type="SMART" id="SM00387">
    <property type="entry name" value="HATPase_c"/>
    <property type="match status" value="1"/>
</dbReference>
<keyword evidence="13" id="KW-1185">Reference proteome</keyword>
<keyword evidence="8" id="KW-0902">Two-component regulatory system</keyword>
<evidence type="ECO:0000256" key="3">
    <source>
        <dbReference type="ARBA" id="ARBA00022553"/>
    </source>
</evidence>
<accession>A0ABP5UA84</accession>
<evidence type="ECO:0000256" key="4">
    <source>
        <dbReference type="ARBA" id="ARBA00022679"/>
    </source>
</evidence>
<dbReference type="Pfam" id="PF07730">
    <property type="entry name" value="HisKA_3"/>
    <property type="match status" value="1"/>
</dbReference>
<keyword evidence="4" id="KW-0808">Transferase</keyword>
<evidence type="ECO:0000313" key="13">
    <source>
        <dbReference type="Proteomes" id="UP001500253"/>
    </source>
</evidence>